<name>A0AAW9QZ75_9CHRO</name>
<organism evidence="3 4">
    <name type="scientific">Pannus brasiliensis CCIBt3594</name>
    <dbReference type="NCBI Taxonomy" id="1427578"/>
    <lineage>
        <taxon>Bacteria</taxon>
        <taxon>Bacillati</taxon>
        <taxon>Cyanobacteriota</taxon>
        <taxon>Cyanophyceae</taxon>
        <taxon>Oscillatoriophycideae</taxon>
        <taxon>Chroococcales</taxon>
        <taxon>Microcystaceae</taxon>
        <taxon>Pannus</taxon>
    </lineage>
</organism>
<feature type="region of interest" description="Disordered" evidence="1">
    <location>
        <begin position="1"/>
        <end position="51"/>
    </location>
</feature>
<keyword evidence="2" id="KW-0812">Transmembrane</keyword>
<feature type="transmembrane region" description="Helical" evidence="2">
    <location>
        <begin position="175"/>
        <end position="196"/>
    </location>
</feature>
<keyword evidence="2" id="KW-1133">Transmembrane helix</keyword>
<dbReference type="AlphaFoldDB" id="A0AAW9QZ75"/>
<keyword evidence="4" id="KW-1185">Reference proteome</keyword>
<dbReference type="EMBL" id="JBAFSM010000038">
    <property type="protein sequence ID" value="MEG3438981.1"/>
    <property type="molecule type" value="Genomic_DNA"/>
</dbReference>
<accession>A0AAW9QZ75</accession>
<reference evidence="3 4" key="1">
    <citation type="submission" date="2024-01" db="EMBL/GenBank/DDBJ databases">
        <title>Genomic insights into the taxonomy and metabolism of the cyanobacterium Pannus brasiliensis CCIBt3594.</title>
        <authorList>
            <person name="Machado M."/>
            <person name="Botero N.B."/>
            <person name="Andreote A.P.D."/>
            <person name="Feitosa A.M.T."/>
            <person name="Popin R."/>
            <person name="Sivonen K."/>
            <person name="Fiore M.F."/>
        </authorList>
    </citation>
    <scope>NUCLEOTIDE SEQUENCE [LARGE SCALE GENOMIC DNA]</scope>
    <source>
        <strain evidence="3 4">CCIBt3594</strain>
    </source>
</reference>
<evidence type="ECO:0000256" key="1">
    <source>
        <dbReference type="SAM" id="MobiDB-lite"/>
    </source>
</evidence>
<feature type="compositionally biased region" description="Low complexity" evidence="1">
    <location>
        <begin position="29"/>
        <end position="51"/>
    </location>
</feature>
<feature type="compositionally biased region" description="Low complexity" evidence="1">
    <location>
        <begin position="8"/>
        <end position="19"/>
    </location>
</feature>
<feature type="transmembrane region" description="Helical" evidence="2">
    <location>
        <begin position="339"/>
        <end position="358"/>
    </location>
</feature>
<sequence length="388" mass="42831">MAEDRELTGTGTEESAATEPTVPTPEILTETAETAPANAATTEPVTGTETVETIPVATPEILTETEEIAPTNATVTGTETVKTIPVATPETVTATKTVPVPTPGARREPNPVMKRILATRESFHRAVGEFTPRWRAYWKQWPRTFLVWFLLLLCLSLLVWRFLPGDVTVGTYTPAQGLFIPITVFGGPLIIALFIATHGGLETYSNTVAVKGIGLRLIDFFFKVSEWAINLLPSNRARRENISPPTNGIVDLPFPGLGFQGFLDRYILSDTVSSARVVETVSRYQLQNLGTIAVNFLIVYILIKLPAIVLWETLSLSLEWGVYKLGFWMARVPFPPLTIYHWELFFVENIAVAFVIFFQEVKLDTAKTTHIDEESAAIQAGEAGIHES</sequence>
<protein>
    <submittedName>
        <fullName evidence="3">Uncharacterized protein</fullName>
    </submittedName>
</protein>
<evidence type="ECO:0000313" key="3">
    <source>
        <dbReference type="EMBL" id="MEG3438981.1"/>
    </source>
</evidence>
<dbReference type="RefSeq" id="WP_332866465.1">
    <property type="nucleotide sequence ID" value="NZ_JBAFSM010000038.1"/>
</dbReference>
<feature type="transmembrane region" description="Helical" evidence="2">
    <location>
        <begin position="292"/>
        <end position="311"/>
    </location>
</feature>
<keyword evidence="2" id="KW-0472">Membrane</keyword>
<evidence type="ECO:0000313" key="4">
    <source>
        <dbReference type="Proteomes" id="UP001328733"/>
    </source>
</evidence>
<dbReference type="Proteomes" id="UP001328733">
    <property type="component" value="Unassembled WGS sequence"/>
</dbReference>
<feature type="transmembrane region" description="Helical" evidence="2">
    <location>
        <begin position="145"/>
        <end position="163"/>
    </location>
</feature>
<proteinExistence type="predicted"/>
<gene>
    <name evidence="3" type="ORF">V0288_17785</name>
</gene>
<evidence type="ECO:0000256" key="2">
    <source>
        <dbReference type="SAM" id="Phobius"/>
    </source>
</evidence>
<comment type="caution">
    <text evidence="3">The sequence shown here is derived from an EMBL/GenBank/DDBJ whole genome shotgun (WGS) entry which is preliminary data.</text>
</comment>